<feature type="region of interest" description="Disordered" evidence="1">
    <location>
        <begin position="1"/>
        <end position="59"/>
    </location>
</feature>
<dbReference type="InParanoid" id="K7LUX7"/>
<proteinExistence type="predicted"/>
<name>K7LUX7_SOYBN</name>
<dbReference type="PaxDb" id="3847-GLYMA12G21135.1"/>
<accession>K7LUX7</accession>
<dbReference type="Gramene" id="KRH26004">
    <property type="protein sequence ID" value="KRH26004"/>
    <property type="gene ID" value="GLYMA_12G144700"/>
</dbReference>
<keyword evidence="4" id="KW-1185">Reference proteome</keyword>
<dbReference type="EnsemblPlants" id="KRH26004">
    <property type="protein sequence ID" value="KRH26004"/>
    <property type="gene ID" value="GLYMA_12G144700"/>
</dbReference>
<dbReference type="AlphaFoldDB" id="K7LUX7"/>
<gene>
    <name evidence="2" type="ORF">GLYMA_12G144700</name>
</gene>
<evidence type="ECO:0000313" key="4">
    <source>
        <dbReference type="Proteomes" id="UP000008827"/>
    </source>
</evidence>
<feature type="compositionally biased region" description="Basic and acidic residues" evidence="1">
    <location>
        <begin position="31"/>
        <end position="59"/>
    </location>
</feature>
<dbReference type="Proteomes" id="UP000008827">
    <property type="component" value="Chromosome 12"/>
</dbReference>
<dbReference type="EMBL" id="CM000845">
    <property type="protein sequence ID" value="KRH26004.1"/>
    <property type="molecule type" value="Genomic_DNA"/>
</dbReference>
<sequence>MIAREHTGGSVIAQGSDICGSTGSGEGWLQNEEKEETKGIKNESREENGKGSKRNEKMKRGAISTPLLCKNTPSLFFFSKNTQVNTLPFLTLHDKGFSITAFDNSTRTGSEETRRWHTAPTTLPGLVVAAMGRRTSQLTKATEFCEGSDSSRAIPIACVEVMLLRSQLQNGESSTEVSSHLFTIFFLKYPRN</sequence>
<reference evidence="2" key="3">
    <citation type="submission" date="2018-07" db="EMBL/GenBank/DDBJ databases">
        <title>WGS assembly of Glycine max.</title>
        <authorList>
            <person name="Schmutz J."/>
            <person name="Cannon S."/>
            <person name="Schlueter J."/>
            <person name="Ma J."/>
            <person name="Mitros T."/>
            <person name="Nelson W."/>
            <person name="Hyten D."/>
            <person name="Song Q."/>
            <person name="Thelen J."/>
            <person name="Cheng J."/>
            <person name="Xu D."/>
            <person name="Hellsten U."/>
            <person name="May G."/>
            <person name="Yu Y."/>
            <person name="Sakurai T."/>
            <person name="Umezawa T."/>
            <person name="Bhattacharyya M."/>
            <person name="Sandhu D."/>
            <person name="Valliyodan B."/>
            <person name="Lindquist E."/>
            <person name="Peto M."/>
            <person name="Grant D."/>
            <person name="Shu S."/>
            <person name="Goodstein D."/>
            <person name="Barry K."/>
            <person name="Futrell-Griggs M."/>
            <person name="Abernathy B."/>
            <person name="Du J."/>
            <person name="Tian Z."/>
            <person name="Zhu L."/>
            <person name="Gill N."/>
            <person name="Joshi T."/>
            <person name="Libault M."/>
            <person name="Sethuraman A."/>
            <person name="Zhang X."/>
            <person name="Shinozaki K."/>
            <person name="Nguyen H."/>
            <person name="Wing R."/>
            <person name="Cregan P."/>
            <person name="Specht J."/>
            <person name="Grimwood J."/>
            <person name="Rokhsar D."/>
            <person name="Stacey G."/>
            <person name="Shoemaker R."/>
            <person name="Jackson S."/>
        </authorList>
    </citation>
    <scope>NUCLEOTIDE SEQUENCE</scope>
    <source>
        <tissue evidence="2">Callus</tissue>
    </source>
</reference>
<reference evidence="2 3" key="1">
    <citation type="journal article" date="2010" name="Nature">
        <title>Genome sequence of the palaeopolyploid soybean.</title>
        <authorList>
            <person name="Schmutz J."/>
            <person name="Cannon S.B."/>
            <person name="Schlueter J."/>
            <person name="Ma J."/>
            <person name="Mitros T."/>
            <person name="Nelson W."/>
            <person name="Hyten D.L."/>
            <person name="Song Q."/>
            <person name="Thelen J.J."/>
            <person name="Cheng J."/>
            <person name="Xu D."/>
            <person name="Hellsten U."/>
            <person name="May G.D."/>
            <person name="Yu Y."/>
            <person name="Sakurai T."/>
            <person name="Umezawa T."/>
            <person name="Bhattacharyya M.K."/>
            <person name="Sandhu D."/>
            <person name="Valliyodan B."/>
            <person name="Lindquist E."/>
            <person name="Peto M."/>
            <person name="Grant D."/>
            <person name="Shu S."/>
            <person name="Goodstein D."/>
            <person name="Barry K."/>
            <person name="Futrell-Griggs M."/>
            <person name="Abernathy B."/>
            <person name="Du J."/>
            <person name="Tian Z."/>
            <person name="Zhu L."/>
            <person name="Gill N."/>
            <person name="Joshi T."/>
            <person name="Libault M."/>
            <person name="Sethuraman A."/>
            <person name="Zhang X.-C."/>
            <person name="Shinozaki K."/>
            <person name="Nguyen H.T."/>
            <person name="Wing R.A."/>
            <person name="Cregan P."/>
            <person name="Specht J."/>
            <person name="Grimwood J."/>
            <person name="Rokhsar D."/>
            <person name="Stacey G."/>
            <person name="Shoemaker R.C."/>
            <person name="Jackson S.A."/>
        </authorList>
    </citation>
    <scope>NUCLEOTIDE SEQUENCE</scope>
    <source>
        <strain evidence="3">cv. Williams 82</strain>
        <tissue evidence="2">Callus</tissue>
    </source>
</reference>
<evidence type="ECO:0000256" key="1">
    <source>
        <dbReference type="SAM" id="MobiDB-lite"/>
    </source>
</evidence>
<dbReference type="HOGENOM" id="CLU_1417417_0_0_1"/>
<evidence type="ECO:0000313" key="2">
    <source>
        <dbReference type="EMBL" id="KRH26004.1"/>
    </source>
</evidence>
<protein>
    <submittedName>
        <fullName evidence="2 3">Uncharacterized protein</fullName>
    </submittedName>
</protein>
<reference evidence="3" key="2">
    <citation type="submission" date="2018-02" db="UniProtKB">
        <authorList>
            <consortium name="EnsemblPlants"/>
        </authorList>
    </citation>
    <scope>IDENTIFICATION</scope>
    <source>
        <strain evidence="3">Williams 82</strain>
    </source>
</reference>
<organism evidence="2">
    <name type="scientific">Glycine max</name>
    <name type="common">Soybean</name>
    <name type="synonym">Glycine hispida</name>
    <dbReference type="NCBI Taxonomy" id="3847"/>
    <lineage>
        <taxon>Eukaryota</taxon>
        <taxon>Viridiplantae</taxon>
        <taxon>Streptophyta</taxon>
        <taxon>Embryophyta</taxon>
        <taxon>Tracheophyta</taxon>
        <taxon>Spermatophyta</taxon>
        <taxon>Magnoliopsida</taxon>
        <taxon>eudicotyledons</taxon>
        <taxon>Gunneridae</taxon>
        <taxon>Pentapetalae</taxon>
        <taxon>rosids</taxon>
        <taxon>fabids</taxon>
        <taxon>Fabales</taxon>
        <taxon>Fabaceae</taxon>
        <taxon>Papilionoideae</taxon>
        <taxon>50 kb inversion clade</taxon>
        <taxon>NPAAA clade</taxon>
        <taxon>indigoferoid/millettioid clade</taxon>
        <taxon>Phaseoleae</taxon>
        <taxon>Glycine</taxon>
        <taxon>Glycine subgen. Soja</taxon>
    </lineage>
</organism>
<evidence type="ECO:0000313" key="3">
    <source>
        <dbReference type="EnsemblPlants" id="KRH26004"/>
    </source>
</evidence>